<dbReference type="PANTHER" id="PTHR30529">
    <property type="entry name" value="CYTOCHROME B561"/>
    <property type="match status" value="1"/>
</dbReference>
<keyword evidence="5" id="KW-0349">Heme</keyword>
<evidence type="ECO:0000256" key="10">
    <source>
        <dbReference type="ARBA" id="ARBA00023004"/>
    </source>
</evidence>
<comment type="subcellular location">
    <subcellularLocation>
        <location evidence="2">Cell membrane</location>
        <topology evidence="2">Multi-pass membrane protein</topology>
    </subcellularLocation>
</comment>
<keyword evidence="4" id="KW-1003">Cell membrane</keyword>
<gene>
    <name evidence="15" type="ORF">EZI54_08010</name>
</gene>
<dbReference type="Proteomes" id="UP000313645">
    <property type="component" value="Unassembled WGS sequence"/>
</dbReference>
<dbReference type="InterPro" id="IPR052168">
    <property type="entry name" value="Cytochrome_b561_oxidase"/>
</dbReference>
<reference evidence="15 16" key="1">
    <citation type="submission" date="2019-02" db="EMBL/GenBank/DDBJ databases">
        <title>Marinobacter halodurans sp. nov., a marine bacterium isolated from sea tidal flat.</title>
        <authorList>
            <person name="Yoo Y."/>
            <person name="Lee D.W."/>
            <person name="Kim B.S."/>
            <person name="Kim J.-J."/>
        </authorList>
    </citation>
    <scope>NUCLEOTIDE SEQUENCE [LARGE SCALE GENOMIC DNA]</scope>
    <source>
        <strain evidence="15 16">YJ-S3-2</strain>
    </source>
</reference>
<feature type="transmembrane region" description="Helical" evidence="13">
    <location>
        <begin position="146"/>
        <end position="166"/>
    </location>
</feature>
<dbReference type="Pfam" id="PF01292">
    <property type="entry name" value="Ni_hydr_CYTB"/>
    <property type="match status" value="1"/>
</dbReference>
<dbReference type="RefSeq" id="WP_131480792.1">
    <property type="nucleotide sequence ID" value="NZ_SJDL01000009.1"/>
</dbReference>
<feature type="transmembrane region" description="Helical" evidence="13">
    <location>
        <begin position="57"/>
        <end position="74"/>
    </location>
</feature>
<keyword evidence="16" id="KW-1185">Reference proteome</keyword>
<dbReference type="EMBL" id="SJDL01000009">
    <property type="protein sequence ID" value="TBW56883.1"/>
    <property type="molecule type" value="Genomic_DNA"/>
</dbReference>
<comment type="similarity">
    <text evidence="12">Belongs to the cytochrome b561 family.</text>
</comment>
<evidence type="ECO:0000256" key="2">
    <source>
        <dbReference type="ARBA" id="ARBA00004651"/>
    </source>
</evidence>
<organism evidence="15 16">
    <name type="scientific">Marinobacter halodurans</name>
    <dbReference type="NCBI Taxonomy" id="2528979"/>
    <lineage>
        <taxon>Bacteria</taxon>
        <taxon>Pseudomonadati</taxon>
        <taxon>Pseudomonadota</taxon>
        <taxon>Gammaproteobacteria</taxon>
        <taxon>Pseudomonadales</taxon>
        <taxon>Marinobacteraceae</taxon>
        <taxon>Marinobacter</taxon>
    </lineage>
</organism>
<keyword evidence="8" id="KW-0249">Electron transport</keyword>
<keyword evidence="3" id="KW-0813">Transport</keyword>
<comment type="cofactor">
    <cofactor evidence="1">
        <name>heme b</name>
        <dbReference type="ChEBI" id="CHEBI:60344"/>
    </cofactor>
</comment>
<evidence type="ECO:0000256" key="3">
    <source>
        <dbReference type="ARBA" id="ARBA00022448"/>
    </source>
</evidence>
<keyword evidence="9 13" id="KW-1133">Transmembrane helix</keyword>
<dbReference type="Gene3D" id="1.20.950.20">
    <property type="entry name" value="Transmembrane di-heme cytochromes, Chain C"/>
    <property type="match status" value="1"/>
</dbReference>
<evidence type="ECO:0000256" key="5">
    <source>
        <dbReference type="ARBA" id="ARBA00022617"/>
    </source>
</evidence>
<keyword evidence="7" id="KW-0479">Metal-binding</keyword>
<evidence type="ECO:0000256" key="4">
    <source>
        <dbReference type="ARBA" id="ARBA00022475"/>
    </source>
</evidence>
<evidence type="ECO:0000256" key="7">
    <source>
        <dbReference type="ARBA" id="ARBA00022723"/>
    </source>
</evidence>
<evidence type="ECO:0000259" key="14">
    <source>
        <dbReference type="Pfam" id="PF01292"/>
    </source>
</evidence>
<evidence type="ECO:0000256" key="12">
    <source>
        <dbReference type="ARBA" id="ARBA00037975"/>
    </source>
</evidence>
<keyword evidence="11 13" id="KW-0472">Membrane</keyword>
<feature type="transmembrane region" description="Helical" evidence="13">
    <location>
        <begin position="94"/>
        <end position="113"/>
    </location>
</feature>
<accession>A0ABY1ZMA3</accession>
<name>A0ABY1ZMA3_9GAMM</name>
<evidence type="ECO:0000256" key="6">
    <source>
        <dbReference type="ARBA" id="ARBA00022692"/>
    </source>
</evidence>
<comment type="caution">
    <text evidence="15">The sequence shown here is derived from an EMBL/GenBank/DDBJ whole genome shotgun (WGS) entry which is preliminary data.</text>
</comment>
<evidence type="ECO:0000313" key="16">
    <source>
        <dbReference type="Proteomes" id="UP000313645"/>
    </source>
</evidence>
<feature type="domain" description="Cytochrome b561 bacterial/Ni-hydrogenase" evidence="14">
    <location>
        <begin position="12"/>
        <end position="182"/>
    </location>
</feature>
<dbReference type="SUPFAM" id="SSF81342">
    <property type="entry name" value="Transmembrane di-heme cytochromes"/>
    <property type="match status" value="1"/>
</dbReference>
<evidence type="ECO:0000256" key="13">
    <source>
        <dbReference type="SAM" id="Phobius"/>
    </source>
</evidence>
<evidence type="ECO:0000256" key="9">
    <source>
        <dbReference type="ARBA" id="ARBA00022989"/>
    </source>
</evidence>
<dbReference type="PANTHER" id="PTHR30529:SF1">
    <property type="entry name" value="CYTOCHROME B561 HOMOLOG 2"/>
    <property type="match status" value="1"/>
</dbReference>
<evidence type="ECO:0000256" key="1">
    <source>
        <dbReference type="ARBA" id="ARBA00001970"/>
    </source>
</evidence>
<feature type="transmembrane region" description="Helical" evidence="13">
    <location>
        <begin position="12"/>
        <end position="37"/>
    </location>
</feature>
<sequence length="196" mass="22028">MAFPLMNSRQQFGWVTILIHWLVAVAVFGLFGLGLYMVELTYYDAWYNEAPHIHESIGILVLLAMFFRVAWRLVSPPPVSLPSHRPWEKAGAHVAHFGMYLLLFAVLVSGYLIPTADGSGVDVFNWFTVPSVTGQQKGLESVAGDIHYWVAWGLVILAVIHAIGAIKHHVIDRDETLRRMMGLKARPVIRPRNDSI</sequence>
<keyword evidence="6 13" id="KW-0812">Transmembrane</keyword>
<keyword evidence="10" id="KW-0408">Iron</keyword>
<evidence type="ECO:0000256" key="11">
    <source>
        <dbReference type="ARBA" id="ARBA00023136"/>
    </source>
</evidence>
<proteinExistence type="inferred from homology"/>
<protein>
    <submittedName>
        <fullName evidence="15">Cytochrome b</fullName>
    </submittedName>
</protein>
<evidence type="ECO:0000313" key="15">
    <source>
        <dbReference type="EMBL" id="TBW56883.1"/>
    </source>
</evidence>
<dbReference type="InterPro" id="IPR011577">
    <property type="entry name" value="Cyt_b561_bac/Ni-Hgenase"/>
</dbReference>
<dbReference type="InterPro" id="IPR016174">
    <property type="entry name" value="Di-haem_cyt_TM"/>
</dbReference>
<evidence type="ECO:0000256" key="8">
    <source>
        <dbReference type="ARBA" id="ARBA00022982"/>
    </source>
</evidence>